<feature type="coiled-coil region" evidence="1">
    <location>
        <begin position="228"/>
        <end position="255"/>
    </location>
</feature>
<protein>
    <submittedName>
        <fullName evidence="3">Uncharacterized protein</fullName>
    </submittedName>
</protein>
<accession>A0A2N2E9X1</accession>
<organism evidence="3 4">
    <name type="scientific">Candidatus Falkowbacteria bacterium HGW-Falkowbacteria-1</name>
    <dbReference type="NCBI Taxonomy" id="2013768"/>
    <lineage>
        <taxon>Bacteria</taxon>
        <taxon>Candidatus Falkowiibacteriota</taxon>
    </lineage>
</organism>
<dbReference type="AlphaFoldDB" id="A0A2N2E9X1"/>
<evidence type="ECO:0000313" key="3">
    <source>
        <dbReference type="EMBL" id="PKM91517.1"/>
    </source>
</evidence>
<sequence length="489" mass="57738">MSVLEGQNQNQELNKKIEENNIEEKQDNPESQDKDNELLEFVDEGDPDFLKKRKKIILEIRSKIEKHPVGFYKSNIEEVFVNSDILDLAEEYGYEELFKILKNEFSHALKYDKDFDKKLNIVSIVGFEDKTKLRRPEEHKNKIEKNFEDNLELSFLTEASSRLLRKNPEVRTLDYFDNLEKSFSSFLAVNNGKINEVFRDRKIKIDHDDEKKTREIEINNDKIIFTELDFKNAKINFESENYQKLKRELKNVVNANREVALIEFSSVVEFLNGAIDNPPELGFIPRAKRKSAHKKLEQKIKETIIDINKDIKEIKEDNHKNPGYDYNNRFIKNFHFFKTSLETISKDLSTSGRSQYNSILKRFNLLLGKLAEEGKENLEAQRVDFYIGRESSGLKGSLVFPLNIDNFSDFEEFGEKISQKLLNKSFDRKELLSLVERMESGFKKMIDVFGPEDLKKYSYFKELRQRFSNYCDLSKMSNNRKKEMLARFF</sequence>
<dbReference type="Proteomes" id="UP000233517">
    <property type="component" value="Unassembled WGS sequence"/>
</dbReference>
<keyword evidence="1" id="KW-0175">Coiled coil</keyword>
<feature type="region of interest" description="Disordered" evidence="2">
    <location>
        <begin position="1"/>
        <end position="35"/>
    </location>
</feature>
<evidence type="ECO:0000256" key="2">
    <source>
        <dbReference type="SAM" id="MobiDB-lite"/>
    </source>
</evidence>
<reference evidence="3 4" key="1">
    <citation type="journal article" date="2017" name="ISME J.">
        <title>Potential for microbial H2 and metal transformations associated with novel bacteria and archaea in deep terrestrial subsurface sediments.</title>
        <authorList>
            <person name="Hernsdorf A.W."/>
            <person name="Amano Y."/>
            <person name="Miyakawa K."/>
            <person name="Ise K."/>
            <person name="Suzuki Y."/>
            <person name="Anantharaman K."/>
            <person name="Probst A."/>
            <person name="Burstein D."/>
            <person name="Thomas B.C."/>
            <person name="Banfield J.F."/>
        </authorList>
    </citation>
    <scope>NUCLEOTIDE SEQUENCE [LARGE SCALE GENOMIC DNA]</scope>
    <source>
        <strain evidence="3">HGW-Falkowbacteria-1</strain>
    </source>
</reference>
<gene>
    <name evidence="3" type="ORF">CVU82_02900</name>
</gene>
<dbReference type="EMBL" id="PHAI01000002">
    <property type="protein sequence ID" value="PKM91517.1"/>
    <property type="molecule type" value="Genomic_DNA"/>
</dbReference>
<evidence type="ECO:0000313" key="4">
    <source>
        <dbReference type="Proteomes" id="UP000233517"/>
    </source>
</evidence>
<feature type="compositionally biased region" description="Basic and acidic residues" evidence="2">
    <location>
        <begin position="13"/>
        <end position="35"/>
    </location>
</feature>
<comment type="caution">
    <text evidence="3">The sequence shown here is derived from an EMBL/GenBank/DDBJ whole genome shotgun (WGS) entry which is preliminary data.</text>
</comment>
<evidence type="ECO:0000256" key="1">
    <source>
        <dbReference type="SAM" id="Coils"/>
    </source>
</evidence>
<proteinExistence type="predicted"/>
<name>A0A2N2E9X1_9BACT</name>